<evidence type="ECO:0000259" key="1">
    <source>
        <dbReference type="Pfam" id="PF01048"/>
    </source>
</evidence>
<dbReference type="RefSeq" id="WP_134359241.1">
    <property type="nucleotide sequence ID" value="NZ_CP038033.1"/>
</dbReference>
<dbReference type="AlphaFoldDB" id="A0A4P7C2R5"/>
<dbReference type="InterPro" id="IPR035994">
    <property type="entry name" value="Nucleoside_phosphorylase_sf"/>
</dbReference>
<dbReference type="OrthoDB" id="2374434at2"/>
<dbReference type="GO" id="GO:0019284">
    <property type="term" value="P:L-methionine salvage from S-adenosylmethionine"/>
    <property type="evidence" value="ECO:0007669"/>
    <property type="project" value="TreeGrafter"/>
</dbReference>
<organism evidence="2 3">
    <name type="scientific">Nitrosococcus wardiae</name>
    <dbReference type="NCBI Taxonomy" id="1814290"/>
    <lineage>
        <taxon>Bacteria</taxon>
        <taxon>Pseudomonadati</taxon>
        <taxon>Pseudomonadota</taxon>
        <taxon>Gammaproteobacteria</taxon>
        <taxon>Chromatiales</taxon>
        <taxon>Chromatiaceae</taxon>
        <taxon>Nitrosococcus</taxon>
    </lineage>
</organism>
<dbReference type="NCBIfam" id="TIGR03468">
    <property type="entry name" value="HpnG"/>
    <property type="match status" value="1"/>
</dbReference>
<accession>A0A4P7C2R5</accession>
<dbReference type="GO" id="GO:0008782">
    <property type="term" value="F:adenosylhomocysteine nucleosidase activity"/>
    <property type="evidence" value="ECO:0007669"/>
    <property type="project" value="TreeGrafter"/>
</dbReference>
<evidence type="ECO:0000313" key="2">
    <source>
        <dbReference type="EMBL" id="QBQ55987.1"/>
    </source>
</evidence>
<gene>
    <name evidence="2" type="ORF">E3U44_16815</name>
</gene>
<dbReference type="Proteomes" id="UP000294325">
    <property type="component" value="Chromosome"/>
</dbReference>
<protein>
    <submittedName>
        <fullName evidence="2">Purine phosphorylase</fullName>
    </submittedName>
</protein>
<name>A0A4P7C2R5_9GAMM</name>
<dbReference type="InterPro" id="IPR000845">
    <property type="entry name" value="Nucleoside_phosphorylase_d"/>
</dbReference>
<keyword evidence="3" id="KW-1185">Reference proteome</keyword>
<dbReference type="PANTHER" id="PTHR46832:SF1">
    <property type="entry name" value="5'-METHYLTHIOADENOSINE_S-ADENOSYLHOMOCYSTEINE NUCLEOSIDASE"/>
    <property type="match status" value="1"/>
</dbReference>
<dbReference type="GO" id="GO:0009116">
    <property type="term" value="P:nucleoside metabolic process"/>
    <property type="evidence" value="ECO:0007669"/>
    <property type="project" value="InterPro"/>
</dbReference>
<dbReference type="EMBL" id="CP038033">
    <property type="protein sequence ID" value="QBQ55987.1"/>
    <property type="molecule type" value="Genomic_DNA"/>
</dbReference>
<dbReference type="GO" id="GO:0008930">
    <property type="term" value="F:methylthioadenosine nucleosidase activity"/>
    <property type="evidence" value="ECO:0007669"/>
    <property type="project" value="TreeGrafter"/>
</dbReference>
<reference evidence="2 3" key="1">
    <citation type="submission" date="2019-03" db="EMBL/GenBank/DDBJ databases">
        <title>The genome sequence of Nitrosococcus wardiae strain D1FHST reveals the archetypal metabolic capacity of ammonia-oxidizing Gammaproteobacteria.</title>
        <authorList>
            <person name="Wang L."/>
            <person name="Lim C.K."/>
            <person name="Hanson T.E."/>
            <person name="Dang H."/>
            <person name="Klotz M.G."/>
        </authorList>
    </citation>
    <scope>NUCLEOTIDE SEQUENCE [LARGE SCALE GENOMIC DNA]</scope>
    <source>
        <strain evidence="2 3">D1FHS</strain>
    </source>
</reference>
<proteinExistence type="predicted"/>
<sequence length="254" mass="26458">MTGSEREASQAATAPPLPSIRAGVVAALPAEGRCLTKQRLPPGSSTSLAGALRLQLSGIGPKRARQAAENLLSAGAQALISWGVAGGLAPHLNSGVLLLPQRVQCLEGEEYCADPHWRQCLLNRLEGKLLLSSAPLHHTETILSSPEEKAHLYRHSGCVAVDMESGAVGQVASQAGVPFLVIRAIADPAQIALPATALTALNTHGRLQPLALLASLLSRPGDILGLWQLAKHFRAARATLQAVVTQVGPTLLAP</sequence>
<dbReference type="InterPro" id="IPR017831">
    <property type="entry name" value="Hopanoid-assoc_phosphoryl_HpnG"/>
</dbReference>
<dbReference type="KEGG" id="nwr:E3U44_16815"/>
<evidence type="ECO:0000313" key="3">
    <source>
        <dbReference type="Proteomes" id="UP000294325"/>
    </source>
</evidence>
<dbReference type="CDD" id="cd17768">
    <property type="entry name" value="adenosylhopane_nucleosidase_HpnG-like"/>
    <property type="match status" value="1"/>
</dbReference>
<dbReference type="PANTHER" id="PTHR46832">
    <property type="entry name" value="5'-METHYLTHIOADENOSINE/S-ADENOSYLHOMOCYSTEINE NUCLEOSIDASE"/>
    <property type="match status" value="1"/>
</dbReference>
<dbReference type="Pfam" id="PF01048">
    <property type="entry name" value="PNP_UDP_1"/>
    <property type="match status" value="1"/>
</dbReference>
<dbReference type="SUPFAM" id="SSF53167">
    <property type="entry name" value="Purine and uridine phosphorylases"/>
    <property type="match status" value="1"/>
</dbReference>
<feature type="domain" description="Nucleoside phosphorylase" evidence="1">
    <location>
        <begin position="54"/>
        <end position="192"/>
    </location>
</feature>
<dbReference type="Gene3D" id="3.40.50.1580">
    <property type="entry name" value="Nucleoside phosphorylase domain"/>
    <property type="match status" value="1"/>
</dbReference>
<dbReference type="GO" id="GO:0005829">
    <property type="term" value="C:cytosol"/>
    <property type="evidence" value="ECO:0007669"/>
    <property type="project" value="TreeGrafter"/>
</dbReference>